<dbReference type="Proteomes" id="UP000031982">
    <property type="component" value="Unassembled WGS sequence"/>
</dbReference>
<dbReference type="NCBIfam" id="NF045580">
    <property type="entry name" value="symport_access"/>
    <property type="match status" value="1"/>
</dbReference>
<evidence type="ECO:0000256" key="1">
    <source>
        <dbReference type="SAM" id="Phobius"/>
    </source>
</evidence>
<keyword evidence="1" id="KW-1133">Transmembrane helix</keyword>
<protein>
    <submittedName>
        <fullName evidence="2">Uncharacterized protein</fullName>
    </submittedName>
</protein>
<reference evidence="2 3" key="1">
    <citation type="submission" date="2015-01" db="EMBL/GenBank/DDBJ databases">
        <title>Genome Assembly of Bacillus badius MTCC 1458.</title>
        <authorList>
            <person name="Verma A."/>
            <person name="Khatri I."/>
            <person name="Mual P."/>
            <person name="Subramanian S."/>
            <person name="Krishnamurthi S."/>
        </authorList>
    </citation>
    <scope>NUCLEOTIDE SEQUENCE [LARGE SCALE GENOMIC DNA]</scope>
    <source>
        <strain evidence="2 3">MTCC 1458</strain>
    </source>
</reference>
<dbReference type="RefSeq" id="WP_327809365.1">
    <property type="nucleotide sequence ID" value="NZ_BSSZ01000001.1"/>
</dbReference>
<keyword evidence="1" id="KW-0472">Membrane</keyword>
<gene>
    <name evidence="2" type="ORF">SD77_3300</name>
</gene>
<proteinExistence type="predicted"/>
<evidence type="ECO:0000313" key="2">
    <source>
        <dbReference type="EMBL" id="KIL79434.1"/>
    </source>
</evidence>
<keyword evidence="1" id="KW-0812">Transmembrane</keyword>
<dbReference type="GeneID" id="92779154"/>
<name>A0ABR5AXN8_BACBA</name>
<organism evidence="2 3">
    <name type="scientific">Bacillus badius</name>
    <dbReference type="NCBI Taxonomy" id="1455"/>
    <lineage>
        <taxon>Bacteria</taxon>
        <taxon>Bacillati</taxon>
        <taxon>Bacillota</taxon>
        <taxon>Bacilli</taxon>
        <taxon>Bacillales</taxon>
        <taxon>Bacillaceae</taxon>
        <taxon>Pseudobacillus</taxon>
    </lineage>
</organism>
<comment type="caution">
    <text evidence="2">The sequence shown here is derived from an EMBL/GenBank/DDBJ whole genome shotgun (WGS) entry which is preliminary data.</text>
</comment>
<dbReference type="EMBL" id="JXLP01000003">
    <property type="protein sequence ID" value="KIL79434.1"/>
    <property type="molecule type" value="Genomic_DNA"/>
</dbReference>
<dbReference type="InterPro" id="IPR054615">
    <property type="entry name" value="Symport_access"/>
</dbReference>
<sequence>MFGMEDPIIAFAWLGTILSMVGCIIFGVVMWNRGEGE</sequence>
<accession>A0ABR5AXN8</accession>
<feature type="transmembrane region" description="Helical" evidence="1">
    <location>
        <begin position="12"/>
        <end position="31"/>
    </location>
</feature>
<evidence type="ECO:0000313" key="3">
    <source>
        <dbReference type="Proteomes" id="UP000031982"/>
    </source>
</evidence>
<keyword evidence="3" id="KW-1185">Reference proteome</keyword>